<name>B1ZQ55_OPITP</name>
<dbReference type="SUPFAM" id="SSF53850">
    <property type="entry name" value="Periplasmic binding protein-like II"/>
    <property type="match status" value="1"/>
</dbReference>
<feature type="chain" id="PRO_5002774321" description="PBP domain-containing protein" evidence="1">
    <location>
        <begin position="20"/>
        <end position="136"/>
    </location>
</feature>
<evidence type="ECO:0000313" key="3">
    <source>
        <dbReference type="EMBL" id="ACB77776.1"/>
    </source>
</evidence>
<proteinExistence type="predicted"/>
<dbReference type="RefSeq" id="WP_012377290.1">
    <property type="nucleotide sequence ID" value="NC_010571.1"/>
</dbReference>
<evidence type="ECO:0000313" key="4">
    <source>
        <dbReference type="Proteomes" id="UP000007013"/>
    </source>
</evidence>
<dbReference type="EMBL" id="CP001032">
    <property type="protein sequence ID" value="ACB77776.1"/>
    <property type="molecule type" value="Genomic_DNA"/>
</dbReference>
<keyword evidence="1" id="KW-0732">Signal</keyword>
<dbReference type="STRING" id="452637.Oter_4505"/>
<accession>B1ZQ55</accession>
<dbReference type="eggNOG" id="COG0226">
    <property type="taxonomic scope" value="Bacteria"/>
</dbReference>
<dbReference type="Gene3D" id="3.40.190.10">
    <property type="entry name" value="Periplasmic binding protein-like II"/>
    <property type="match status" value="1"/>
</dbReference>
<feature type="signal peptide" evidence="1">
    <location>
        <begin position="1"/>
        <end position="19"/>
    </location>
</feature>
<sequence>MKTLLLMLALAASLGIARGQEVAFVVHPAVAESAVSAADIKNILLGTKTKWSSGPLRLVVQTDGAVHAKVIQQYAQRSPDQFDKYWKKQVFTGKGTMPAAAKNDAEVIAFVASTPGAFGYLAAASVTDKVKLLEVK</sequence>
<dbReference type="HOGENOM" id="CLU_124904_1_1_0"/>
<protein>
    <recommendedName>
        <fullName evidence="2">PBP domain-containing protein</fullName>
    </recommendedName>
</protein>
<keyword evidence="4" id="KW-1185">Reference proteome</keyword>
<dbReference type="AlphaFoldDB" id="B1ZQ55"/>
<evidence type="ECO:0000256" key="1">
    <source>
        <dbReference type="SAM" id="SignalP"/>
    </source>
</evidence>
<gene>
    <name evidence="3" type="ordered locus">Oter_4505</name>
</gene>
<feature type="domain" description="PBP" evidence="2">
    <location>
        <begin position="21"/>
        <end position="127"/>
    </location>
</feature>
<evidence type="ECO:0000259" key="2">
    <source>
        <dbReference type="Pfam" id="PF12849"/>
    </source>
</evidence>
<reference evidence="3 4" key="1">
    <citation type="journal article" date="2011" name="J. Bacteriol.">
        <title>Genome sequence of the verrucomicrobium Opitutus terrae PB90-1, an abundant inhabitant of rice paddy soil ecosystems.</title>
        <authorList>
            <person name="van Passel M.W."/>
            <person name="Kant R."/>
            <person name="Palva A."/>
            <person name="Copeland A."/>
            <person name="Lucas S."/>
            <person name="Lapidus A."/>
            <person name="Glavina del Rio T."/>
            <person name="Pitluck S."/>
            <person name="Goltsman E."/>
            <person name="Clum A."/>
            <person name="Sun H."/>
            <person name="Schmutz J."/>
            <person name="Larimer F.W."/>
            <person name="Land M.L."/>
            <person name="Hauser L."/>
            <person name="Kyrpides N."/>
            <person name="Mikhailova N."/>
            <person name="Richardson P.P."/>
            <person name="Janssen P.H."/>
            <person name="de Vos W.M."/>
            <person name="Smidt H."/>
        </authorList>
    </citation>
    <scope>NUCLEOTIDE SEQUENCE [LARGE SCALE GENOMIC DNA]</scope>
    <source>
        <strain evidence="4">DSM 11246 / JCM 15787 / PB90-1</strain>
    </source>
</reference>
<organism evidence="3 4">
    <name type="scientific">Opitutus terrae (strain DSM 11246 / JCM 15787 / PB90-1)</name>
    <dbReference type="NCBI Taxonomy" id="452637"/>
    <lineage>
        <taxon>Bacteria</taxon>
        <taxon>Pseudomonadati</taxon>
        <taxon>Verrucomicrobiota</taxon>
        <taxon>Opitutia</taxon>
        <taxon>Opitutales</taxon>
        <taxon>Opitutaceae</taxon>
        <taxon>Opitutus</taxon>
    </lineage>
</organism>
<dbReference type="OrthoDB" id="196985at2"/>
<dbReference type="Pfam" id="PF12849">
    <property type="entry name" value="PBP_like_2"/>
    <property type="match status" value="1"/>
</dbReference>
<dbReference type="KEGG" id="ote:Oter_4505"/>
<dbReference type="Proteomes" id="UP000007013">
    <property type="component" value="Chromosome"/>
</dbReference>
<dbReference type="InterPro" id="IPR024370">
    <property type="entry name" value="PBP_domain"/>
</dbReference>